<proteinExistence type="predicted"/>
<dbReference type="AlphaFoldDB" id="A0A974I0S1"/>
<accession>A0A974I0S1</accession>
<feature type="non-terminal residue" evidence="1">
    <location>
        <position position="1"/>
    </location>
</feature>
<reference evidence="2" key="1">
    <citation type="journal article" date="2016" name="Nature">
        <title>Genome evolution in the allotetraploid frog Xenopus laevis.</title>
        <authorList>
            <person name="Session A.M."/>
            <person name="Uno Y."/>
            <person name="Kwon T."/>
            <person name="Chapman J.A."/>
            <person name="Toyoda A."/>
            <person name="Takahashi S."/>
            <person name="Fukui A."/>
            <person name="Hikosaka A."/>
            <person name="Suzuki A."/>
            <person name="Kondo M."/>
            <person name="van Heeringen S.J."/>
            <person name="Quigley I."/>
            <person name="Heinz S."/>
            <person name="Ogino H."/>
            <person name="Ochi H."/>
            <person name="Hellsten U."/>
            <person name="Lyons J.B."/>
            <person name="Simakov O."/>
            <person name="Putnam N."/>
            <person name="Stites J."/>
            <person name="Kuroki Y."/>
            <person name="Tanaka T."/>
            <person name="Michiue T."/>
            <person name="Watanabe M."/>
            <person name="Bogdanovic O."/>
            <person name="Lister R."/>
            <person name="Georgiou G."/>
            <person name="Paranjpe S.S."/>
            <person name="van Kruijsbergen I."/>
            <person name="Shu S."/>
            <person name="Carlson J."/>
            <person name="Kinoshita T."/>
            <person name="Ohta Y."/>
            <person name="Mawaribuchi S."/>
            <person name="Jenkins J."/>
            <person name="Grimwood J."/>
            <person name="Schmutz J."/>
            <person name="Mitros T."/>
            <person name="Mozaffari S.V."/>
            <person name="Suzuki Y."/>
            <person name="Haramoto Y."/>
            <person name="Yamamoto T.S."/>
            <person name="Takagi C."/>
            <person name="Heald R."/>
            <person name="Miller K."/>
            <person name="Haudenschild C."/>
            <person name="Kitzman J."/>
            <person name="Nakayama T."/>
            <person name="Izutsu Y."/>
            <person name="Robert J."/>
            <person name="Fortriede J."/>
            <person name="Burns K."/>
            <person name="Lotay V."/>
            <person name="Karimi K."/>
            <person name="Yasuoka Y."/>
            <person name="Dichmann D.S."/>
            <person name="Flajnik M.F."/>
            <person name="Houston D.W."/>
            <person name="Shendure J."/>
            <person name="DuPasquier L."/>
            <person name="Vize P.D."/>
            <person name="Zorn A.M."/>
            <person name="Ito M."/>
            <person name="Marcotte E.M."/>
            <person name="Wallingford J.B."/>
            <person name="Ito Y."/>
            <person name="Asashima M."/>
            <person name="Ueno N."/>
            <person name="Matsuda Y."/>
            <person name="Veenstra G.J."/>
            <person name="Fujiyama A."/>
            <person name="Harland R.M."/>
            <person name="Taira M."/>
            <person name="Rokhsar D.S."/>
        </authorList>
    </citation>
    <scope>NUCLEOTIDE SEQUENCE [LARGE SCALE GENOMIC DNA]</scope>
    <source>
        <strain evidence="2">J</strain>
    </source>
</reference>
<dbReference type="EMBL" id="CM004467">
    <property type="protein sequence ID" value="OCT97233.1"/>
    <property type="molecule type" value="Genomic_DNA"/>
</dbReference>
<organism evidence="1 2">
    <name type="scientific">Xenopus laevis</name>
    <name type="common">African clawed frog</name>
    <dbReference type="NCBI Taxonomy" id="8355"/>
    <lineage>
        <taxon>Eukaryota</taxon>
        <taxon>Metazoa</taxon>
        <taxon>Chordata</taxon>
        <taxon>Craniata</taxon>
        <taxon>Vertebrata</taxon>
        <taxon>Euteleostomi</taxon>
        <taxon>Amphibia</taxon>
        <taxon>Batrachia</taxon>
        <taxon>Anura</taxon>
        <taxon>Pipoidea</taxon>
        <taxon>Pipidae</taxon>
        <taxon>Xenopodinae</taxon>
        <taxon>Xenopus</taxon>
        <taxon>Xenopus</taxon>
    </lineage>
</organism>
<protein>
    <submittedName>
        <fullName evidence="1">Uncharacterized protein</fullName>
    </submittedName>
</protein>
<evidence type="ECO:0000313" key="1">
    <source>
        <dbReference type="EMBL" id="OCT97233.1"/>
    </source>
</evidence>
<sequence length="42" mass="4755">TQRNPTSTEGSIYKAIRPVHCFQHISLRPTSGHKMLSTNVFN</sequence>
<dbReference type="Proteomes" id="UP000694892">
    <property type="component" value="Chromosome 1S"/>
</dbReference>
<name>A0A974I0S1_XENLA</name>
<evidence type="ECO:0000313" key="2">
    <source>
        <dbReference type="Proteomes" id="UP000694892"/>
    </source>
</evidence>
<gene>
    <name evidence="1" type="ORF">XELAEV_180094632mg</name>
</gene>